<dbReference type="Gene3D" id="2.10.260.10">
    <property type="match status" value="1"/>
</dbReference>
<dbReference type="InterPro" id="IPR052731">
    <property type="entry name" value="B_subtilis_Trans_State_Reg"/>
</dbReference>
<dbReference type="NCBIfam" id="TIGR01439">
    <property type="entry name" value="lp_hng_hel_AbrB"/>
    <property type="match status" value="1"/>
</dbReference>
<dbReference type="PROSITE" id="PS51740">
    <property type="entry name" value="SPOVT_ABRB"/>
    <property type="match status" value="1"/>
</dbReference>
<name>A0A243BIG7_BACTU</name>
<dbReference type="RefSeq" id="WP_078986235.1">
    <property type="nucleotide sequence ID" value="NZ_NFDL01000036.1"/>
</dbReference>
<dbReference type="AlphaFoldDB" id="A0A243BIG7"/>
<accession>A0A243BIG7</accession>
<proteinExistence type="predicted"/>
<dbReference type="Pfam" id="PF04014">
    <property type="entry name" value="MazE_antitoxin"/>
    <property type="match status" value="1"/>
</dbReference>
<reference evidence="3 4" key="1">
    <citation type="submission" date="2016-10" db="EMBL/GenBank/DDBJ databases">
        <title>Comparative genomics of Bacillus thuringiensis reveals a path to pathogens against multiple invertebrate hosts.</title>
        <authorList>
            <person name="Zheng J."/>
            <person name="Gao Q."/>
            <person name="Liu H."/>
            <person name="Peng D."/>
            <person name="Ruan L."/>
            <person name="Sun M."/>
        </authorList>
    </citation>
    <scope>NUCLEOTIDE SEQUENCE [LARGE SCALE GENOMIC DNA]</scope>
    <source>
        <strain evidence="3">BGSC 4BX1</strain>
    </source>
</reference>
<dbReference type="Pfam" id="PF18277">
    <property type="entry name" value="AbrB_C"/>
    <property type="match status" value="1"/>
</dbReference>
<sequence>MKSTGITRKIDELGRIVIPMELRRSLEILEKDALEIFVEDDKIILKKHQSHLACMITGEVSERNVSLANGKIILSPEGTEFLINQIKQIQQLQELQQRFNYEIKKYQ</sequence>
<comment type="caution">
    <text evidence="3">The sequence shown here is derived from an EMBL/GenBank/DDBJ whole genome shotgun (WGS) entry which is preliminary data.</text>
</comment>
<evidence type="ECO:0000313" key="3">
    <source>
        <dbReference type="EMBL" id="OTY46725.1"/>
    </source>
</evidence>
<keyword evidence="1" id="KW-0238">DNA-binding</keyword>
<dbReference type="SMART" id="SM00966">
    <property type="entry name" value="SpoVT_AbrB"/>
    <property type="match status" value="1"/>
</dbReference>
<feature type="domain" description="SpoVT-AbrB" evidence="2">
    <location>
        <begin position="5"/>
        <end position="50"/>
    </location>
</feature>
<evidence type="ECO:0000313" key="4">
    <source>
        <dbReference type="Proteomes" id="UP000195089"/>
    </source>
</evidence>
<gene>
    <name evidence="3" type="ORF">BK742_09025</name>
</gene>
<organism evidence="3 4">
    <name type="scientific">Bacillus thuringiensis serovar pingluonsis</name>
    <dbReference type="NCBI Taxonomy" id="180881"/>
    <lineage>
        <taxon>Bacteria</taxon>
        <taxon>Bacillati</taxon>
        <taxon>Bacillota</taxon>
        <taxon>Bacilli</taxon>
        <taxon>Bacillales</taxon>
        <taxon>Bacillaceae</taxon>
        <taxon>Bacillus</taxon>
        <taxon>Bacillus cereus group</taxon>
    </lineage>
</organism>
<dbReference type="PANTHER" id="PTHR36432">
    <property type="match status" value="1"/>
</dbReference>
<dbReference type="InterPro" id="IPR037914">
    <property type="entry name" value="SpoVT-AbrB_sf"/>
</dbReference>
<evidence type="ECO:0000259" key="2">
    <source>
        <dbReference type="PROSITE" id="PS51740"/>
    </source>
</evidence>
<dbReference type="InterPro" id="IPR040678">
    <property type="entry name" value="AbrB_C"/>
</dbReference>
<dbReference type="EMBL" id="NFDL01000036">
    <property type="protein sequence ID" value="OTY46725.1"/>
    <property type="molecule type" value="Genomic_DNA"/>
</dbReference>
<dbReference type="SUPFAM" id="SSF89447">
    <property type="entry name" value="AbrB/MazE/MraZ-like"/>
    <property type="match status" value="1"/>
</dbReference>
<dbReference type="GO" id="GO:0003677">
    <property type="term" value="F:DNA binding"/>
    <property type="evidence" value="ECO:0007669"/>
    <property type="project" value="UniProtKB-UniRule"/>
</dbReference>
<protein>
    <recommendedName>
        <fullName evidence="2">SpoVT-AbrB domain-containing protein</fullName>
    </recommendedName>
</protein>
<dbReference type="InterPro" id="IPR007159">
    <property type="entry name" value="SpoVT-AbrB_dom"/>
</dbReference>
<dbReference type="PANTHER" id="PTHR36432:SF4">
    <property type="entry name" value="TRANSITION STATE REGULATOR ABH-RELATED"/>
    <property type="match status" value="1"/>
</dbReference>
<evidence type="ECO:0000256" key="1">
    <source>
        <dbReference type="PROSITE-ProRule" id="PRU01076"/>
    </source>
</evidence>
<dbReference type="Proteomes" id="UP000195089">
    <property type="component" value="Unassembled WGS sequence"/>
</dbReference>